<dbReference type="CDD" id="cd14046">
    <property type="entry name" value="STKc_EIF2AK4_GCN2_rpt2"/>
    <property type="match status" value="1"/>
</dbReference>
<feature type="active site" description="Proton acceptor" evidence="10">
    <location>
        <position position="729"/>
    </location>
</feature>
<dbReference type="Gene3D" id="3.30.200.20">
    <property type="entry name" value="Phosphorylase Kinase, domain 1"/>
    <property type="match status" value="1"/>
</dbReference>
<dbReference type="SUPFAM" id="SSF55681">
    <property type="entry name" value="Class II aaRS and biotin synthetases"/>
    <property type="match status" value="1"/>
</dbReference>
<evidence type="ECO:0000256" key="14">
    <source>
        <dbReference type="SAM" id="MobiDB-lite"/>
    </source>
</evidence>
<dbReference type="GO" id="GO:0009893">
    <property type="term" value="P:positive regulation of metabolic process"/>
    <property type="evidence" value="ECO:0007669"/>
    <property type="project" value="UniProtKB-ARBA"/>
</dbReference>
<reference evidence="17" key="1">
    <citation type="submission" date="2020-07" db="EMBL/GenBank/DDBJ databases">
        <authorList>
            <person name="Nazaruddin N."/>
        </authorList>
    </citation>
    <scope>NUCLEOTIDE SEQUENCE</scope>
</reference>
<dbReference type="OrthoDB" id="6778822at2759"/>
<dbReference type="InterPro" id="IPR016135">
    <property type="entry name" value="UBQ-conjugating_enzyme/RWD"/>
</dbReference>
<evidence type="ECO:0000256" key="1">
    <source>
        <dbReference type="ARBA" id="ARBA00012513"/>
    </source>
</evidence>
<dbReference type="PROSITE" id="PS00108">
    <property type="entry name" value="PROTEIN_KINASE_ST"/>
    <property type="match status" value="1"/>
</dbReference>
<dbReference type="GO" id="GO:0005829">
    <property type="term" value="C:cytosol"/>
    <property type="evidence" value="ECO:0007669"/>
    <property type="project" value="TreeGrafter"/>
</dbReference>
<keyword evidence="13" id="KW-0175">Coiled coil</keyword>
<feature type="domain" description="RWD" evidence="16">
    <location>
        <begin position="1"/>
        <end position="105"/>
    </location>
</feature>
<evidence type="ECO:0000256" key="7">
    <source>
        <dbReference type="ARBA" id="ARBA00037982"/>
    </source>
</evidence>
<keyword evidence="18" id="KW-1185">Reference proteome</keyword>
<feature type="region of interest" description="Disordered" evidence="14">
    <location>
        <begin position="646"/>
        <end position="666"/>
    </location>
</feature>
<feature type="region of interest" description="Disordered" evidence="14">
    <location>
        <begin position="604"/>
        <end position="624"/>
    </location>
</feature>
<dbReference type="Gene3D" id="3.30.930.10">
    <property type="entry name" value="Bira Bifunctional Protein, Domain 2"/>
    <property type="match status" value="2"/>
</dbReference>
<keyword evidence="6 11" id="KW-0067">ATP-binding</keyword>
<dbReference type="CDD" id="cd23823">
    <property type="entry name" value="RWD_GCN2"/>
    <property type="match status" value="1"/>
</dbReference>
<evidence type="ECO:0000313" key="18">
    <source>
        <dbReference type="Proteomes" id="UP000752696"/>
    </source>
</evidence>
<evidence type="ECO:0000256" key="12">
    <source>
        <dbReference type="PROSITE-ProRule" id="PRU10141"/>
    </source>
</evidence>
<comment type="catalytic activity">
    <reaction evidence="8">
        <text>L-threonyl-[protein] + ATP = O-phospho-L-threonyl-[protein] + ADP + H(+)</text>
        <dbReference type="Rhea" id="RHEA:46608"/>
        <dbReference type="Rhea" id="RHEA-COMP:11060"/>
        <dbReference type="Rhea" id="RHEA-COMP:11605"/>
        <dbReference type="ChEBI" id="CHEBI:15378"/>
        <dbReference type="ChEBI" id="CHEBI:30013"/>
        <dbReference type="ChEBI" id="CHEBI:30616"/>
        <dbReference type="ChEBI" id="CHEBI:61977"/>
        <dbReference type="ChEBI" id="CHEBI:456216"/>
        <dbReference type="EC" id="2.7.11.1"/>
    </reaction>
</comment>
<evidence type="ECO:0000256" key="13">
    <source>
        <dbReference type="SAM" id="Coils"/>
    </source>
</evidence>
<comment type="caution">
    <text evidence="17">The sequence shown here is derived from an EMBL/GenBank/DDBJ whole genome shotgun (WGS) entry which is preliminary data.</text>
</comment>
<dbReference type="Proteomes" id="UP000752696">
    <property type="component" value="Unassembled WGS sequence"/>
</dbReference>
<dbReference type="FunFam" id="3.10.110.10:FF:000050">
    <property type="entry name" value="eIF-2-alpha kinase GCN2"/>
    <property type="match status" value="1"/>
</dbReference>
<dbReference type="PANTHER" id="PTHR11042">
    <property type="entry name" value="EUKARYOTIC TRANSLATION INITIATION FACTOR 2-ALPHA KINASE EIF2-ALPHA KINASE -RELATED"/>
    <property type="match status" value="1"/>
</dbReference>
<feature type="binding site" evidence="11">
    <location>
        <begin position="495"/>
        <end position="503"/>
    </location>
    <ligand>
        <name>ATP</name>
        <dbReference type="ChEBI" id="CHEBI:30616"/>
    </ligand>
</feature>
<dbReference type="SMART" id="SM00591">
    <property type="entry name" value="RWD"/>
    <property type="match status" value="1"/>
</dbReference>
<dbReference type="GO" id="GO:0000077">
    <property type="term" value="P:DNA damage checkpoint signaling"/>
    <property type="evidence" value="ECO:0007669"/>
    <property type="project" value="InterPro"/>
</dbReference>
<dbReference type="EC" id="2.7.11.1" evidence="1"/>
<dbReference type="InterPro" id="IPR016255">
    <property type="entry name" value="Gcn2"/>
</dbReference>
<feature type="non-terminal residue" evidence="17">
    <location>
        <position position="1"/>
    </location>
</feature>
<keyword evidence="2" id="KW-0723">Serine/threonine-protein kinase</keyword>
<dbReference type="SUPFAM" id="SSF54495">
    <property type="entry name" value="UBC-like"/>
    <property type="match status" value="1"/>
</dbReference>
<dbReference type="PROSITE" id="PS00107">
    <property type="entry name" value="PROTEIN_KINASE_ATP"/>
    <property type="match status" value="1"/>
</dbReference>
<evidence type="ECO:0000256" key="4">
    <source>
        <dbReference type="ARBA" id="ARBA00022741"/>
    </source>
</evidence>
<dbReference type="PANTHER" id="PTHR11042:SF136">
    <property type="entry name" value="EIF-2-ALPHA KINASE GCN2"/>
    <property type="match status" value="1"/>
</dbReference>
<keyword evidence="4 11" id="KW-0547">Nucleotide-binding</keyword>
<organism evidence="17 18">
    <name type="scientific">Heterotrigona itama</name>
    <dbReference type="NCBI Taxonomy" id="395501"/>
    <lineage>
        <taxon>Eukaryota</taxon>
        <taxon>Metazoa</taxon>
        <taxon>Ecdysozoa</taxon>
        <taxon>Arthropoda</taxon>
        <taxon>Hexapoda</taxon>
        <taxon>Insecta</taxon>
        <taxon>Pterygota</taxon>
        <taxon>Neoptera</taxon>
        <taxon>Endopterygota</taxon>
        <taxon>Hymenoptera</taxon>
        <taxon>Apocrita</taxon>
        <taxon>Aculeata</taxon>
        <taxon>Apoidea</taxon>
        <taxon>Anthophila</taxon>
        <taxon>Apidae</taxon>
        <taxon>Heterotrigona</taxon>
    </lineage>
</organism>
<dbReference type="GO" id="GO:1990625">
    <property type="term" value="P:negative regulation of cytoplasmic translational initiation in response to stress"/>
    <property type="evidence" value="ECO:0007669"/>
    <property type="project" value="TreeGrafter"/>
</dbReference>
<keyword evidence="3" id="KW-0808">Transferase</keyword>
<keyword evidence="5" id="KW-0418">Kinase</keyword>
<feature type="compositionally biased region" description="Basic and acidic residues" evidence="14">
    <location>
        <begin position="568"/>
        <end position="579"/>
    </location>
</feature>
<evidence type="ECO:0000256" key="11">
    <source>
        <dbReference type="PIRSR" id="PIRSR000660-2"/>
    </source>
</evidence>
<dbReference type="PROSITE" id="PS50011">
    <property type="entry name" value="PROTEIN_KINASE_DOM"/>
    <property type="match status" value="2"/>
</dbReference>
<feature type="compositionally biased region" description="Acidic residues" evidence="14">
    <location>
        <begin position="611"/>
        <end position="624"/>
    </location>
</feature>
<feature type="binding site" evidence="11 12">
    <location>
        <position position="518"/>
    </location>
    <ligand>
        <name>ATP</name>
        <dbReference type="ChEBI" id="CHEBI:30616"/>
    </ligand>
</feature>
<evidence type="ECO:0000259" key="15">
    <source>
        <dbReference type="PROSITE" id="PS50011"/>
    </source>
</evidence>
<accession>A0A6V7GTS2</accession>
<gene>
    <name evidence="17" type="ORF">MHI_LOCUS86179</name>
</gene>
<dbReference type="InterPro" id="IPR008271">
    <property type="entry name" value="Ser/Thr_kinase_AS"/>
</dbReference>
<dbReference type="SUPFAM" id="SSF56112">
    <property type="entry name" value="Protein kinase-like (PK-like)"/>
    <property type="match status" value="2"/>
</dbReference>
<feature type="coiled-coil region" evidence="13">
    <location>
        <begin position="118"/>
        <end position="160"/>
    </location>
</feature>
<proteinExistence type="inferred from homology"/>
<dbReference type="EMBL" id="CAJDYZ010001521">
    <property type="protein sequence ID" value="CAD1468931.1"/>
    <property type="molecule type" value="Genomic_DNA"/>
</dbReference>
<feature type="domain" description="Protein kinase" evidence="15">
    <location>
        <begin position="489"/>
        <end position="889"/>
    </location>
</feature>
<evidence type="ECO:0000256" key="2">
    <source>
        <dbReference type="ARBA" id="ARBA00022527"/>
    </source>
</evidence>
<protein>
    <recommendedName>
        <fullName evidence="1">non-specific serine/threonine protein kinase</fullName>
        <ecNumber evidence="1">2.7.11.1</ecNumber>
    </recommendedName>
</protein>
<evidence type="ECO:0000256" key="8">
    <source>
        <dbReference type="ARBA" id="ARBA00047899"/>
    </source>
</evidence>
<evidence type="ECO:0000259" key="16">
    <source>
        <dbReference type="PROSITE" id="PS50908"/>
    </source>
</evidence>
<comment type="catalytic activity">
    <reaction evidence="9">
        <text>L-seryl-[protein] + ATP = O-phospho-L-seryl-[protein] + ADP + H(+)</text>
        <dbReference type="Rhea" id="RHEA:17989"/>
        <dbReference type="Rhea" id="RHEA-COMP:9863"/>
        <dbReference type="Rhea" id="RHEA-COMP:11604"/>
        <dbReference type="ChEBI" id="CHEBI:15378"/>
        <dbReference type="ChEBI" id="CHEBI:29999"/>
        <dbReference type="ChEBI" id="CHEBI:30616"/>
        <dbReference type="ChEBI" id="CHEBI:83421"/>
        <dbReference type="ChEBI" id="CHEBI:456216"/>
        <dbReference type="EC" id="2.7.11.1"/>
    </reaction>
</comment>
<dbReference type="Pfam" id="PF00069">
    <property type="entry name" value="Pkinase"/>
    <property type="match status" value="3"/>
</dbReference>
<evidence type="ECO:0000256" key="10">
    <source>
        <dbReference type="PIRSR" id="PIRSR000660-1"/>
    </source>
</evidence>
<feature type="non-terminal residue" evidence="17">
    <location>
        <position position="1370"/>
    </location>
</feature>
<sequence length="1370" mass="157144">SIFGEEIRDLRREKRKWQPLNIIISLMPQKSMSLAEAYAQIDLHVICTDKYPDEVPNIQLENSKGLSHQQVAVLHNDLMQLAKQLQGEVMIFDLAQHVQIYLHEHNKPSYSSFYEEMVSRHQERIEHEKLEKQLKEDKERQILQDEIQKRQEALKAERKEFIRLYNEQTNDASQSIPSSSSPEKSQFLCKHKGTKLLNFDHQKEERQVYRGKCMGHSTKGSVVYASVDMTTGELFVISEWTLKVNNKTEENNIQHIMKQVGSLEQELNHLHKLHHPNLVHYLSMKYLQEEENVVIYVLQEFVAGTSCSVFLLENIPVNIDFLRYLANGILSALKYLHENNVVHKDLRDSSVYIDNTGTHATINPEPNFPSIQGRSGKKADIYRFGVLIFSLLKGIIVSGDKIDPTKIVQPNLQDFLLKCLKKDERKRWSAEQLLEHSFIKTPLIHVSPLNLPNLPQEDEEKKHQPEELDTDIRQYVSSLGGHSRIANEFEILEWLGKGAFGDVLKVKNKLDGGIYAIKRIKLNPKNKQLNKKITREVKLLSRMNHENVVRYYNSWIESAVITDTVEEQESKASSERKSSEPVTNLGTDDIEKFASPELEWNVSYKSRTTDSDEDNSDASSDTDSDEDVAFLMHNLLQMDFSDSIEFERDPNQASTSNTKTDESEKTIESKETVREIQFMYIQMEFCEKSTLRTAIDRGLHEDQERVWRLFREIVEGLEHIHKQGMIHRDLKPVNIFLDSNDHVKIGDFGLATTNILSSLAQTVEIDKESQGFEKGTGSFATEDVESLTGQVGTALYVAPELTTKAAKAIYNQKVDIYSLGIILFEMCYKPPTTGMERIKILANLRMKEIILPEELQADMPQLVHILRWLLNHDPSQRPTAQELLSSEYLPPAQLEETELQEMIRHTLSYNQSKAYKYLISCCFMQELSPAEDITFDMNFPIKKHINSITWKRHEEGVKGKVIEVFQRHGGVYLGTPLFVPKSDQFCSFSSSAVKLMTRNGNIVCIPHDLRATFARYIVWNNVSHIRRYAIEKVFREKKTHLISLCLTDQAMETLFNLFETESSVAKIHSILKTITRRKGNAAALAKKGLEEIDLVMKNIEALGVKWPILVVPLLVHNINQHSGIIYQITHEITPKKKGGEVIAAGGRYDKMLCSFKNILERTGMANKEIKHYGTGISISLEKLVSAVSETSGSLECKNGIDIAMSCMGNYHRGKEMIDLLKELWFLELKVTIIDLVSLEEILEYCRENFINHVILLKSEEKGSVIIQSWERDRFQEKKMNNQEVAEFFQRLDSSLSGLSKSESKIATENFLSTNNPVNVNINFILSERDKLSSGSRRSLKNSIIAQMSTYFQRISSKIPIEILAVFLQMN</sequence>
<dbReference type="InterPro" id="IPR011009">
    <property type="entry name" value="Kinase-like_dom_sf"/>
</dbReference>
<dbReference type="PIRSF" id="PIRSF000660">
    <property type="entry name" value="Ser/Thr_PK_GCN2"/>
    <property type="match status" value="1"/>
</dbReference>
<evidence type="ECO:0000256" key="5">
    <source>
        <dbReference type="ARBA" id="ARBA00022777"/>
    </source>
</evidence>
<name>A0A6V7GTS2_9HYME</name>
<dbReference type="Gene3D" id="3.10.110.10">
    <property type="entry name" value="Ubiquitin Conjugating Enzyme"/>
    <property type="match status" value="1"/>
</dbReference>
<dbReference type="GO" id="GO:0005524">
    <property type="term" value="F:ATP binding"/>
    <property type="evidence" value="ECO:0007669"/>
    <property type="project" value="UniProtKB-UniRule"/>
</dbReference>
<dbReference type="PROSITE" id="PS50908">
    <property type="entry name" value="RWD"/>
    <property type="match status" value="1"/>
</dbReference>
<dbReference type="GO" id="GO:0005634">
    <property type="term" value="C:nucleus"/>
    <property type="evidence" value="ECO:0007669"/>
    <property type="project" value="TreeGrafter"/>
</dbReference>
<evidence type="ECO:0000256" key="3">
    <source>
        <dbReference type="ARBA" id="ARBA00022679"/>
    </source>
</evidence>
<dbReference type="Pfam" id="PF05773">
    <property type="entry name" value="RWD"/>
    <property type="match status" value="1"/>
</dbReference>
<dbReference type="InterPro" id="IPR006575">
    <property type="entry name" value="RWD_dom"/>
</dbReference>
<feature type="domain" description="Protein kinase" evidence="15">
    <location>
        <begin position="208"/>
        <end position="439"/>
    </location>
</feature>
<evidence type="ECO:0000256" key="9">
    <source>
        <dbReference type="ARBA" id="ARBA00048679"/>
    </source>
</evidence>
<dbReference type="Gene3D" id="1.10.510.10">
    <property type="entry name" value="Transferase(Phosphotransferase) domain 1"/>
    <property type="match status" value="3"/>
</dbReference>
<dbReference type="InterPro" id="IPR017441">
    <property type="entry name" value="Protein_kinase_ATP_BS"/>
</dbReference>
<comment type="similarity">
    <text evidence="7">Belongs to the protein kinase superfamily. Ser/Thr protein kinase family. GCN2 subfamily.</text>
</comment>
<dbReference type="InterPro" id="IPR045864">
    <property type="entry name" value="aa-tRNA-synth_II/BPL/LPL"/>
</dbReference>
<dbReference type="InterPro" id="IPR050339">
    <property type="entry name" value="CC_SR_Kinase"/>
</dbReference>
<dbReference type="InterPro" id="IPR000719">
    <property type="entry name" value="Prot_kinase_dom"/>
</dbReference>
<evidence type="ECO:0000256" key="6">
    <source>
        <dbReference type="ARBA" id="ARBA00022840"/>
    </source>
</evidence>
<dbReference type="GO" id="GO:0004694">
    <property type="term" value="F:eukaryotic translation initiation factor 2alpha kinase activity"/>
    <property type="evidence" value="ECO:0007669"/>
    <property type="project" value="InterPro"/>
</dbReference>
<evidence type="ECO:0000313" key="17">
    <source>
        <dbReference type="EMBL" id="CAD1468931.1"/>
    </source>
</evidence>
<feature type="region of interest" description="Disordered" evidence="14">
    <location>
        <begin position="567"/>
        <end position="588"/>
    </location>
</feature>
<dbReference type="SMART" id="SM00220">
    <property type="entry name" value="S_TKc"/>
    <property type="match status" value="2"/>
</dbReference>